<proteinExistence type="predicted"/>
<reference evidence="3" key="1">
    <citation type="submission" date="2016-11" db="EMBL/GenBank/DDBJ databases">
        <authorList>
            <person name="Guldener U."/>
        </authorList>
    </citation>
    <scope>NUCLEOTIDE SEQUENCE [LARGE SCALE GENOMIC DNA]</scope>
</reference>
<protein>
    <submittedName>
        <fullName evidence="2">Uncharacterized protein</fullName>
    </submittedName>
</protein>
<evidence type="ECO:0000313" key="2">
    <source>
        <dbReference type="EMBL" id="SGZ39031.1"/>
    </source>
</evidence>
<name>A0A1L0CW46_9ASCO</name>
<dbReference type="OrthoDB" id="3971756at2759"/>
<keyword evidence="3" id="KW-1185">Reference proteome</keyword>
<organism evidence="2 3">
    <name type="scientific">Hanseniaspora guilliermondii</name>
    <dbReference type="NCBI Taxonomy" id="56406"/>
    <lineage>
        <taxon>Eukaryota</taxon>
        <taxon>Fungi</taxon>
        <taxon>Dikarya</taxon>
        <taxon>Ascomycota</taxon>
        <taxon>Saccharomycotina</taxon>
        <taxon>Saccharomycetes</taxon>
        <taxon>Saccharomycodales</taxon>
        <taxon>Saccharomycodaceae</taxon>
        <taxon>Hanseniaspora</taxon>
    </lineage>
</organism>
<gene>
    <name evidence="2" type="ORF">HGUI_01231</name>
</gene>
<sequence>MPLKITRTPFLSQIEDMQAYISQYEEVKSKQDNQTIEKNTQQPPKPLYNQQNSNDFVNNFLIPPTLNGYTDMSNGYSVNTQPLRFNAQNMYYQQTPIVDPSLNAFSNMGINNYYNHQSIYNDYYKNLEHNVNHQQGVVTNNSTGSTLVQSPPPMNYGFGNNMQYPQTMKQDNMDNGFYSNNQVYQHIYPKTNSQIWRPDGSPSVWS</sequence>
<accession>A0A1L0CW46</accession>
<dbReference type="AlphaFoldDB" id="A0A1L0CW46"/>
<dbReference type="VEuPathDB" id="FungiDB:HGUI_01231"/>
<evidence type="ECO:0000313" key="3">
    <source>
        <dbReference type="Proteomes" id="UP000183365"/>
    </source>
</evidence>
<feature type="region of interest" description="Disordered" evidence="1">
    <location>
        <begin position="28"/>
        <end position="47"/>
    </location>
</feature>
<feature type="compositionally biased region" description="Polar residues" evidence="1">
    <location>
        <begin position="32"/>
        <end position="47"/>
    </location>
</feature>
<dbReference type="Proteomes" id="UP000183365">
    <property type="component" value="Unassembled WGS sequence"/>
</dbReference>
<dbReference type="EMBL" id="FQNF01000016">
    <property type="protein sequence ID" value="SGZ39031.1"/>
    <property type="molecule type" value="Genomic_DNA"/>
</dbReference>
<evidence type="ECO:0000256" key="1">
    <source>
        <dbReference type="SAM" id="MobiDB-lite"/>
    </source>
</evidence>